<protein>
    <submittedName>
        <fullName evidence="3">Uncharacterized protein</fullName>
    </submittedName>
</protein>
<feature type="compositionally biased region" description="Acidic residues" evidence="1">
    <location>
        <begin position="213"/>
        <end position="225"/>
    </location>
</feature>
<dbReference type="Proteomes" id="UP000284375">
    <property type="component" value="Unassembled WGS sequence"/>
</dbReference>
<feature type="compositionally biased region" description="Basic residues" evidence="1">
    <location>
        <begin position="137"/>
        <end position="152"/>
    </location>
</feature>
<sequence>MAPVTSSPRLSAALADFLASRDPKPQSQGAASSPIAAITRRLHSLPRFPSLATRTPLEPPSRALEARQEATTATIPGAYPGVNAGPDPGTVVGVTLGSVAAFLLLLWIAYTCLSMGNRNTAVTDTVSSYGTASVVTRKSRRRHSHQSHHRSPSRRETVEIRTSRVMPMPMPDPPAPPPAERVVMEETIRRSTPVAPPAGPPPPRMPPRMVHSDDDDDDDQEEVVVIEEHTPPRRHKSRSHKRRSSSARRESGFREVEPDRFAGGDAPLRDVRRTSRHAR</sequence>
<evidence type="ECO:0000256" key="1">
    <source>
        <dbReference type="SAM" id="MobiDB-lite"/>
    </source>
</evidence>
<evidence type="ECO:0000313" key="3">
    <source>
        <dbReference type="EMBL" id="ROW02297.1"/>
    </source>
</evidence>
<name>A0A423WFW3_CYTCH</name>
<keyword evidence="2" id="KW-0812">Transmembrane</keyword>
<feature type="region of interest" description="Disordered" evidence="1">
    <location>
        <begin position="48"/>
        <end position="68"/>
    </location>
</feature>
<evidence type="ECO:0000256" key="2">
    <source>
        <dbReference type="SAM" id="Phobius"/>
    </source>
</evidence>
<dbReference type="OrthoDB" id="5423884at2759"/>
<accession>A0A423WFW3</accession>
<feature type="compositionally biased region" description="Basic and acidic residues" evidence="1">
    <location>
        <begin position="247"/>
        <end position="273"/>
    </location>
</feature>
<feature type="compositionally biased region" description="Basic and acidic residues" evidence="1">
    <location>
        <begin position="153"/>
        <end position="162"/>
    </location>
</feature>
<keyword evidence="2" id="KW-1133">Transmembrane helix</keyword>
<reference evidence="3 4" key="1">
    <citation type="submission" date="2015-09" db="EMBL/GenBank/DDBJ databases">
        <title>Host preference determinants of Valsa canker pathogens revealed by comparative genomics.</title>
        <authorList>
            <person name="Yin Z."/>
            <person name="Huang L."/>
        </authorList>
    </citation>
    <scope>NUCLEOTIDE SEQUENCE [LARGE SCALE GENOMIC DNA]</scope>
    <source>
        <strain evidence="3 4">YSFL</strain>
    </source>
</reference>
<keyword evidence="4" id="KW-1185">Reference proteome</keyword>
<feature type="transmembrane region" description="Helical" evidence="2">
    <location>
        <begin position="90"/>
        <end position="110"/>
    </location>
</feature>
<feature type="region of interest" description="Disordered" evidence="1">
    <location>
        <begin position="131"/>
        <end position="279"/>
    </location>
</feature>
<feature type="compositionally biased region" description="Pro residues" evidence="1">
    <location>
        <begin position="194"/>
        <end position="206"/>
    </location>
</feature>
<comment type="caution">
    <text evidence="3">The sequence shown here is derived from an EMBL/GenBank/DDBJ whole genome shotgun (WGS) entry which is preliminary data.</text>
</comment>
<feature type="compositionally biased region" description="Pro residues" evidence="1">
    <location>
        <begin position="168"/>
        <end position="179"/>
    </location>
</feature>
<gene>
    <name evidence="3" type="ORF">VSDG_02471</name>
</gene>
<dbReference type="AlphaFoldDB" id="A0A423WFW3"/>
<proteinExistence type="predicted"/>
<feature type="compositionally biased region" description="Basic residues" evidence="1">
    <location>
        <begin position="232"/>
        <end position="246"/>
    </location>
</feature>
<evidence type="ECO:0000313" key="4">
    <source>
        <dbReference type="Proteomes" id="UP000284375"/>
    </source>
</evidence>
<keyword evidence="2" id="KW-0472">Membrane</keyword>
<dbReference type="EMBL" id="LJZO01000005">
    <property type="protein sequence ID" value="ROW02297.1"/>
    <property type="molecule type" value="Genomic_DNA"/>
</dbReference>
<organism evidence="3 4">
    <name type="scientific">Cytospora chrysosperma</name>
    <name type="common">Cytospora canker fungus</name>
    <name type="synonym">Sphaeria chrysosperma</name>
    <dbReference type="NCBI Taxonomy" id="252740"/>
    <lineage>
        <taxon>Eukaryota</taxon>
        <taxon>Fungi</taxon>
        <taxon>Dikarya</taxon>
        <taxon>Ascomycota</taxon>
        <taxon>Pezizomycotina</taxon>
        <taxon>Sordariomycetes</taxon>
        <taxon>Sordariomycetidae</taxon>
        <taxon>Diaporthales</taxon>
        <taxon>Cytosporaceae</taxon>
        <taxon>Cytospora</taxon>
    </lineage>
</organism>